<keyword evidence="2" id="KW-1185">Reference proteome</keyword>
<organism evidence="1 2">
    <name type="scientific">Adhaeribacter arboris</name>
    <dbReference type="NCBI Taxonomy" id="2072846"/>
    <lineage>
        <taxon>Bacteria</taxon>
        <taxon>Pseudomonadati</taxon>
        <taxon>Bacteroidota</taxon>
        <taxon>Cytophagia</taxon>
        <taxon>Cytophagales</taxon>
        <taxon>Hymenobacteraceae</taxon>
        <taxon>Adhaeribacter</taxon>
    </lineage>
</organism>
<reference evidence="1 2" key="1">
    <citation type="submission" date="2018-03" db="EMBL/GenBank/DDBJ databases">
        <title>Adhaeribacter sp. HMF7605 Genome sequencing and assembly.</title>
        <authorList>
            <person name="Kang H."/>
            <person name="Kang J."/>
            <person name="Cha I."/>
            <person name="Kim H."/>
            <person name="Joh K."/>
        </authorList>
    </citation>
    <scope>NUCLEOTIDE SEQUENCE [LARGE SCALE GENOMIC DNA]</scope>
    <source>
        <strain evidence="1 2">HMF7605</strain>
    </source>
</reference>
<proteinExistence type="predicted"/>
<evidence type="ECO:0000313" key="1">
    <source>
        <dbReference type="EMBL" id="PSR55700.1"/>
    </source>
</evidence>
<dbReference type="AlphaFoldDB" id="A0A2T2YJL9"/>
<dbReference type="RefSeq" id="WP_106931881.1">
    <property type="nucleotide sequence ID" value="NZ_PYFT01000001.1"/>
</dbReference>
<name>A0A2T2YJL9_9BACT</name>
<evidence type="ECO:0008006" key="3">
    <source>
        <dbReference type="Google" id="ProtNLM"/>
    </source>
</evidence>
<evidence type="ECO:0000313" key="2">
    <source>
        <dbReference type="Proteomes" id="UP000240357"/>
    </source>
</evidence>
<dbReference type="Proteomes" id="UP000240357">
    <property type="component" value="Unassembled WGS sequence"/>
</dbReference>
<dbReference type="EMBL" id="PYFT01000001">
    <property type="protein sequence ID" value="PSR55700.1"/>
    <property type="molecule type" value="Genomic_DNA"/>
</dbReference>
<sequence length="91" mass="10556">MKETSDVYQPVDTSFREELLTYAKKRKYVSIQYLTDIREYMSARAIIKEIRADEGAELLLLNTGEEIRLDRIIRVEGKPAPGFEDYFACAC</sequence>
<protein>
    <recommendedName>
        <fullName evidence="3">Rho-binding antiterminator</fullName>
    </recommendedName>
</protein>
<comment type="caution">
    <text evidence="1">The sequence shown here is derived from an EMBL/GenBank/DDBJ whole genome shotgun (WGS) entry which is preliminary data.</text>
</comment>
<dbReference type="OrthoDB" id="5344363at2"/>
<accession>A0A2T2YJL9</accession>
<gene>
    <name evidence="1" type="ORF">AHMF7605_20415</name>
</gene>